<accession>A0AAN9EYC0</accession>
<evidence type="ECO:0000313" key="2">
    <source>
        <dbReference type="Proteomes" id="UP001372338"/>
    </source>
</evidence>
<organism evidence="1 2">
    <name type="scientific">Crotalaria pallida</name>
    <name type="common">Smooth rattlebox</name>
    <name type="synonym">Crotalaria striata</name>
    <dbReference type="NCBI Taxonomy" id="3830"/>
    <lineage>
        <taxon>Eukaryota</taxon>
        <taxon>Viridiplantae</taxon>
        <taxon>Streptophyta</taxon>
        <taxon>Embryophyta</taxon>
        <taxon>Tracheophyta</taxon>
        <taxon>Spermatophyta</taxon>
        <taxon>Magnoliopsida</taxon>
        <taxon>eudicotyledons</taxon>
        <taxon>Gunneridae</taxon>
        <taxon>Pentapetalae</taxon>
        <taxon>rosids</taxon>
        <taxon>fabids</taxon>
        <taxon>Fabales</taxon>
        <taxon>Fabaceae</taxon>
        <taxon>Papilionoideae</taxon>
        <taxon>50 kb inversion clade</taxon>
        <taxon>genistoids sensu lato</taxon>
        <taxon>core genistoids</taxon>
        <taxon>Crotalarieae</taxon>
        <taxon>Crotalaria</taxon>
    </lineage>
</organism>
<dbReference type="EMBL" id="JAYWIO010000004">
    <property type="protein sequence ID" value="KAK7266207.1"/>
    <property type="molecule type" value="Genomic_DNA"/>
</dbReference>
<dbReference type="Proteomes" id="UP001372338">
    <property type="component" value="Unassembled WGS sequence"/>
</dbReference>
<evidence type="ECO:0000313" key="1">
    <source>
        <dbReference type="EMBL" id="KAK7266207.1"/>
    </source>
</evidence>
<protein>
    <submittedName>
        <fullName evidence="1">Uncharacterized protein</fullName>
    </submittedName>
</protein>
<proteinExistence type="predicted"/>
<sequence>MLSHCSKPVTTLLQNCLKEKSKQELEKERQWKVLPSFPYPPSTFLYIASALKVQTLRQAFTNESTIYKLGWTKRIASDDTVKHPDSDAPTIANLLPPIRVLHPKEHSLRVTSHG</sequence>
<keyword evidence="2" id="KW-1185">Reference proteome</keyword>
<name>A0AAN9EYC0_CROPI</name>
<comment type="caution">
    <text evidence="1">The sequence shown here is derived from an EMBL/GenBank/DDBJ whole genome shotgun (WGS) entry which is preliminary data.</text>
</comment>
<reference evidence="1 2" key="1">
    <citation type="submission" date="2024-01" db="EMBL/GenBank/DDBJ databases">
        <title>The genomes of 5 underutilized Papilionoideae crops provide insights into root nodulation and disease resistanc.</title>
        <authorList>
            <person name="Yuan L."/>
        </authorList>
    </citation>
    <scope>NUCLEOTIDE SEQUENCE [LARGE SCALE GENOMIC DNA]</scope>
    <source>
        <strain evidence="1">ZHUSHIDOU_FW_LH</strain>
        <tissue evidence="1">Leaf</tissue>
    </source>
</reference>
<dbReference type="AlphaFoldDB" id="A0AAN9EYC0"/>
<gene>
    <name evidence="1" type="ORF">RIF29_18849</name>
</gene>